<evidence type="ECO:0000256" key="10">
    <source>
        <dbReference type="PROSITE-ProRule" id="PRU10141"/>
    </source>
</evidence>
<dbReference type="NCBIfam" id="NF033483">
    <property type="entry name" value="PknB_PASTA_kin"/>
    <property type="match status" value="1"/>
</dbReference>
<dbReference type="EC" id="2.7.11.1" evidence="1"/>
<dbReference type="SMART" id="SM00740">
    <property type="entry name" value="PASTA"/>
    <property type="match status" value="4"/>
</dbReference>
<dbReference type="CDD" id="cd14014">
    <property type="entry name" value="STKc_PknB_like"/>
    <property type="match status" value="1"/>
</dbReference>
<dbReference type="Gene3D" id="3.30.10.20">
    <property type="match status" value="4"/>
</dbReference>
<evidence type="ECO:0000256" key="5">
    <source>
        <dbReference type="ARBA" id="ARBA00022741"/>
    </source>
</evidence>
<keyword evidence="6 15" id="KW-0418">Kinase</keyword>
<name>A0ABU2S7B4_9ACTN</name>
<dbReference type="PANTHER" id="PTHR43289">
    <property type="entry name" value="MITOGEN-ACTIVATED PROTEIN KINASE KINASE KINASE 20-RELATED"/>
    <property type="match status" value="1"/>
</dbReference>
<feature type="domain" description="PASTA" evidence="14">
    <location>
        <begin position="504"/>
        <end position="569"/>
    </location>
</feature>
<sequence length="650" mass="67368">MDALRTVADRYELRQVVGRGGMAKVHLAHDRRLARTVAVKLLLPDLARDAVFQARFRREAQSAASLNHPAVVAVYDTGEEEVDGVSTPFIVMEYVEGATLRELLSGGRGSPEWALEMCAGVLDALEYAHQHGIVHRDIKPANVMLTGAGRVKVMDFGIARAMGDAGMTQTNSVVGTAQYLSPEQARGEPVDTRSDLYSTGCLLYELLTQRPPFTGDSPVSVAYQHVNEEPAPPGEFVPGLTGDADAVVLKALAKDRDHRYQSAAEMRADIEALLAHRPPAAAGRTAADPPTAELRPRPGPATRPLPPVPGAPRRGSADRQRTSGNWKIPLAVLTVLLLVGAAVVGFALLGGGDEGGGTDGGSGGAATLTVPELAGMSLGEARERAAEDDFEIAEGGSRPCAAAEDTVCETSPAAGTEIDPGGLVTLIMSSGAESVEVPDVTGGTADEARRLLDELGFDVAEEEQTAEALAPVGTVLAQDPEGGTDADPGSTVTLTVQGEAPEEEPATVSVPEVTGLPFEEAEPALREAGFEVARQDVPGDAPAGEVVGTSPAAGTQHPAGGTVTVSVSTGPQDGEQPDPGEPVRIPDVSGLAYAEADAALQALGLDTMGTSYPAEDQGCVPEDIVRYTSPAAGETLEPGGRIYLNCYRGP</sequence>
<feature type="compositionally biased region" description="Pro residues" evidence="11">
    <location>
        <begin position="297"/>
        <end position="310"/>
    </location>
</feature>
<keyword evidence="12" id="KW-0812">Transmembrane</keyword>
<dbReference type="PROSITE" id="PS51178">
    <property type="entry name" value="PASTA"/>
    <property type="match status" value="4"/>
</dbReference>
<dbReference type="InterPro" id="IPR017441">
    <property type="entry name" value="Protein_kinase_ATP_BS"/>
</dbReference>
<evidence type="ECO:0000259" key="14">
    <source>
        <dbReference type="PROSITE" id="PS51178"/>
    </source>
</evidence>
<feature type="domain" description="PASTA" evidence="14">
    <location>
        <begin position="580"/>
        <end position="648"/>
    </location>
</feature>
<dbReference type="InterPro" id="IPR005543">
    <property type="entry name" value="PASTA_dom"/>
</dbReference>
<evidence type="ECO:0000256" key="11">
    <source>
        <dbReference type="SAM" id="MobiDB-lite"/>
    </source>
</evidence>
<evidence type="ECO:0000259" key="13">
    <source>
        <dbReference type="PROSITE" id="PS50011"/>
    </source>
</evidence>
<dbReference type="SMART" id="SM00220">
    <property type="entry name" value="S_TKc"/>
    <property type="match status" value="1"/>
</dbReference>
<dbReference type="Proteomes" id="UP001183615">
    <property type="component" value="Unassembled WGS sequence"/>
</dbReference>
<keyword evidence="4" id="KW-0677">Repeat</keyword>
<evidence type="ECO:0000256" key="2">
    <source>
        <dbReference type="ARBA" id="ARBA00022527"/>
    </source>
</evidence>
<reference evidence="16" key="1">
    <citation type="submission" date="2023-07" db="EMBL/GenBank/DDBJ databases">
        <title>30 novel species of actinomycetes from the DSMZ collection.</title>
        <authorList>
            <person name="Nouioui I."/>
        </authorList>
    </citation>
    <scope>NUCLEOTIDE SEQUENCE [LARGE SCALE GENOMIC DNA]</scope>
    <source>
        <strain evidence="16">DSM 41886</strain>
    </source>
</reference>
<gene>
    <name evidence="15" type="primary">pknB</name>
    <name evidence="15" type="ORF">RM779_19975</name>
</gene>
<comment type="caution">
    <text evidence="15">The sequence shown here is derived from an EMBL/GenBank/DDBJ whole genome shotgun (WGS) entry which is preliminary data.</text>
</comment>
<evidence type="ECO:0000313" key="16">
    <source>
        <dbReference type="Proteomes" id="UP001183615"/>
    </source>
</evidence>
<accession>A0ABU2S7B4</accession>
<keyword evidence="3" id="KW-0808">Transferase</keyword>
<dbReference type="EMBL" id="JAVREV010000011">
    <property type="protein sequence ID" value="MDT0444863.1"/>
    <property type="molecule type" value="Genomic_DNA"/>
</dbReference>
<keyword evidence="5 10" id="KW-0547">Nucleotide-binding</keyword>
<evidence type="ECO:0000256" key="1">
    <source>
        <dbReference type="ARBA" id="ARBA00012513"/>
    </source>
</evidence>
<dbReference type="RefSeq" id="WP_311619105.1">
    <property type="nucleotide sequence ID" value="NZ_JAVREV010000011.1"/>
</dbReference>
<keyword evidence="2" id="KW-0723">Serine/threonine-protein kinase</keyword>
<evidence type="ECO:0000256" key="9">
    <source>
        <dbReference type="ARBA" id="ARBA00048679"/>
    </source>
</evidence>
<dbReference type="InterPro" id="IPR000719">
    <property type="entry name" value="Prot_kinase_dom"/>
</dbReference>
<feature type="domain" description="PASTA" evidence="14">
    <location>
        <begin position="364"/>
        <end position="430"/>
    </location>
</feature>
<keyword evidence="7 10" id="KW-0067">ATP-binding</keyword>
<feature type="region of interest" description="Disordered" evidence="11">
    <location>
        <begin position="538"/>
        <end position="586"/>
    </location>
</feature>
<comment type="catalytic activity">
    <reaction evidence="9">
        <text>L-seryl-[protein] + ATP = O-phospho-L-seryl-[protein] + ADP + H(+)</text>
        <dbReference type="Rhea" id="RHEA:17989"/>
        <dbReference type="Rhea" id="RHEA-COMP:9863"/>
        <dbReference type="Rhea" id="RHEA-COMP:11604"/>
        <dbReference type="ChEBI" id="CHEBI:15378"/>
        <dbReference type="ChEBI" id="CHEBI:29999"/>
        <dbReference type="ChEBI" id="CHEBI:30616"/>
        <dbReference type="ChEBI" id="CHEBI:83421"/>
        <dbReference type="ChEBI" id="CHEBI:456216"/>
        <dbReference type="EC" id="2.7.11.1"/>
    </reaction>
</comment>
<feature type="domain" description="Protein kinase" evidence="13">
    <location>
        <begin position="11"/>
        <end position="274"/>
    </location>
</feature>
<evidence type="ECO:0000256" key="6">
    <source>
        <dbReference type="ARBA" id="ARBA00022777"/>
    </source>
</evidence>
<dbReference type="SUPFAM" id="SSF56112">
    <property type="entry name" value="Protein kinase-like (PK-like)"/>
    <property type="match status" value="1"/>
</dbReference>
<keyword evidence="12" id="KW-1133">Transmembrane helix</keyword>
<evidence type="ECO:0000256" key="8">
    <source>
        <dbReference type="ARBA" id="ARBA00047899"/>
    </source>
</evidence>
<evidence type="ECO:0000256" key="3">
    <source>
        <dbReference type="ARBA" id="ARBA00022679"/>
    </source>
</evidence>
<keyword evidence="16" id="KW-1185">Reference proteome</keyword>
<proteinExistence type="predicted"/>
<keyword evidence="12" id="KW-0472">Membrane</keyword>
<feature type="domain" description="PASTA" evidence="14">
    <location>
        <begin position="431"/>
        <end position="498"/>
    </location>
</feature>
<evidence type="ECO:0000256" key="7">
    <source>
        <dbReference type="ARBA" id="ARBA00022840"/>
    </source>
</evidence>
<evidence type="ECO:0000256" key="12">
    <source>
        <dbReference type="SAM" id="Phobius"/>
    </source>
</evidence>
<dbReference type="GO" id="GO:0016301">
    <property type="term" value="F:kinase activity"/>
    <property type="evidence" value="ECO:0007669"/>
    <property type="project" value="UniProtKB-KW"/>
</dbReference>
<dbReference type="Gene3D" id="1.10.510.10">
    <property type="entry name" value="Transferase(Phosphotransferase) domain 1"/>
    <property type="match status" value="1"/>
</dbReference>
<organism evidence="15 16">
    <name type="scientific">Streptomyces johnsoniae</name>
    <dbReference type="NCBI Taxonomy" id="3075532"/>
    <lineage>
        <taxon>Bacteria</taxon>
        <taxon>Bacillati</taxon>
        <taxon>Actinomycetota</taxon>
        <taxon>Actinomycetes</taxon>
        <taxon>Kitasatosporales</taxon>
        <taxon>Streptomycetaceae</taxon>
        <taxon>Streptomyces</taxon>
    </lineage>
</organism>
<dbReference type="Gene3D" id="3.30.200.20">
    <property type="entry name" value="Phosphorylase Kinase, domain 1"/>
    <property type="match status" value="1"/>
</dbReference>
<evidence type="ECO:0000313" key="15">
    <source>
        <dbReference type="EMBL" id="MDT0444863.1"/>
    </source>
</evidence>
<dbReference type="PROSITE" id="PS00107">
    <property type="entry name" value="PROTEIN_KINASE_ATP"/>
    <property type="match status" value="1"/>
</dbReference>
<feature type="region of interest" description="Disordered" evidence="11">
    <location>
        <begin position="280"/>
        <end position="322"/>
    </location>
</feature>
<dbReference type="PROSITE" id="PS00108">
    <property type="entry name" value="PROTEIN_KINASE_ST"/>
    <property type="match status" value="1"/>
</dbReference>
<dbReference type="InterPro" id="IPR011009">
    <property type="entry name" value="Kinase-like_dom_sf"/>
</dbReference>
<dbReference type="CDD" id="cd06577">
    <property type="entry name" value="PASTA_pknB"/>
    <property type="match status" value="4"/>
</dbReference>
<dbReference type="Pfam" id="PF03793">
    <property type="entry name" value="PASTA"/>
    <property type="match status" value="4"/>
</dbReference>
<feature type="transmembrane region" description="Helical" evidence="12">
    <location>
        <begin position="328"/>
        <end position="349"/>
    </location>
</feature>
<dbReference type="PROSITE" id="PS50011">
    <property type="entry name" value="PROTEIN_KINASE_DOM"/>
    <property type="match status" value="1"/>
</dbReference>
<dbReference type="PANTHER" id="PTHR43289:SF6">
    <property type="entry name" value="SERINE_THREONINE-PROTEIN KINASE NEKL-3"/>
    <property type="match status" value="1"/>
</dbReference>
<protein>
    <recommendedName>
        <fullName evidence="1">non-specific serine/threonine protein kinase</fullName>
        <ecNumber evidence="1">2.7.11.1</ecNumber>
    </recommendedName>
</protein>
<evidence type="ECO:0000256" key="4">
    <source>
        <dbReference type="ARBA" id="ARBA00022737"/>
    </source>
</evidence>
<dbReference type="Pfam" id="PF00069">
    <property type="entry name" value="Pkinase"/>
    <property type="match status" value="1"/>
</dbReference>
<dbReference type="InterPro" id="IPR008271">
    <property type="entry name" value="Ser/Thr_kinase_AS"/>
</dbReference>
<feature type="binding site" evidence="10">
    <location>
        <position position="40"/>
    </location>
    <ligand>
        <name>ATP</name>
        <dbReference type="ChEBI" id="CHEBI:30616"/>
    </ligand>
</feature>
<comment type="catalytic activity">
    <reaction evidence="8">
        <text>L-threonyl-[protein] + ATP = O-phospho-L-threonyl-[protein] + ADP + H(+)</text>
        <dbReference type="Rhea" id="RHEA:46608"/>
        <dbReference type="Rhea" id="RHEA-COMP:11060"/>
        <dbReference type="Rhea" id="RHEA-COMP:11605"/>
        <dbReference type="ChEBI" id="CHEBI:15378"/>
        <dbReference type="ChEBI" id="CHEBI:30013"/>
        <dbReference type="ChEBI" id="CHEBI:30616"/>
        <dbReference type="ChEBI" id="CHEBI:61977"/>
        <dbReference type="ChEBI" id="CHEBI:456216"/>
        <dbReference type="EC" id="2.7.11.1"/>
    </reaction>
</comment>